<accession>A0A1M6BG19</accession>
<keyword evidence="3" id="KW-1185">Reference proteome</keyword>
<dbReference type="OrthoDB" id="957652at2"/>
<dbReference type="InterPro" id="IPR056695">
    <property type="entry name" value="DUF7793"/>
</dbReference>
<evidence type="ECO:0000313" key="3">
    <source>
        <dbReference type="Proteomes" id="UP000184225"/>
    </source>
</evidence>
<gene>
    <name evidence="2" type="ORF">SAMN04488096_10214</name>
</gene>
<sequence length="124" mass="14665">MINYIRTDYAEIYLENGILFFNYFNIPNFDLKAAKKIVDDRISLQKEKAYPILCDMSAINYPDIEARKYLAFEGSLLIKAVAYIVAMDIPNHLLDFFIEVNPPRVPTKIFYQREKAIEYLQHYK</sequence>
<name>A0A1M6BG19_9FLAO</name>
<dbReference type="Proteomes" id="UP000184225">
    <property type="component" value="Unassembled WGS sequence"/>
</dbReference>
<evidence type="ECO:0000313" key="2">
    <source>
        <dbReference type="EMBL" id="SHI47433.1"/>
    </source>
</evidence>
<dbReference type="Gene3D" id="3.40.970.30">
    <property type="entry name" value="yp_829618.1 like domains"/>
    <property type="match status" value="1"/>
</dbReference>
<dbReference type="AlphaFoldDB" id="A0A1M6BG19"/>
<feature type="domain" description="DUF7793" evidence="1">
    <location>
        <begin position="12"/>
        <end position="124"/>
    </location>
</feature>
<organism evidence="2 3">
    <name type="scientific">Mesonia phycicola</name>
    <dbReference type="NCBI Taxonomy" id="579105"/>
    <lineage>
        <taxon>Bacteria</taxon>
        <taxon>Pseudomonadati</taxon>
        <taxon>Bacteroidota</taxon>
        <taxon>Flavobacteriia</taxon>
        <taxon>Flavobacteriales</taxon>
        <taxon>Flavobacteriaceae</taxon>
        <taxon>Mesonia</taxon>
    </lineage>
</organism>
<dbReference type="EMBL" id="FQYY01000002">
    <property type="protein sequence ID" value="SHI47433.1"/>
    <property type="molecule type" value="Genomic_DNA"/>
</dbReference>
<dbReference type="RefSeq" id="WP_073148048.1">
    <property type="nucleotide sequence ID" value="NZ_FQYY01000002.1"/>
</dbReference>
<dbReference type="Pfam" id="PF25056">
    <property type="entry name" value="DUF7793"/>
    <property type="match status" value="1"/>
</dbReference>
<evidence type="ECO:0000259" key="1">
    <source>
        <dbReference type="Pfam" id="PF25056"/>
    </source>
</evidence>
<dbReference type="STRING" id="579105.SAMN04488096_10214"/>
<protein>
    <recommendedName>
        <fullName evidence="1">DUF7793 domain-containing protein</fullName>
    </recommendedName>
</protein>
<reference evidence="2 3" key="1">
    <citation type="submission" date="2016-11" db="EMBL/GenBank/DDBJ databases">
        <authorList>
            <person name="Jaros S."/>
            <person name="Januszkiewicz K."/>
            <person name="Wedrychowicz H."/>
        </authorList>
    </citation>
    <scope>NUCLEOTIDE SEQUENCE [LARGE SCALE GENOMIC DNA]</scope>
    <source>
        <strain evidence="2 3">DSM 21425</strain>
    </source>
</reference>
<proteinExistence type="predicted"/>